<feature type="compositionally biased region" description="Basic and acidic residues" evidence="1">
    <location>
        <begin position="137"/>
        <end position="160"/>
    </location>
</feature>
<reference evidence="3" key="1">
    <citation type="journal article" date="2013" name="Nature">
        <title>Draft genome of the wheat A-genome progenitor Triticum urartu.</title>
        <authorList>
            <person name="Ling H.Q."/>
            <person name="Zhao S."/>
            <person name="Liu D."/>
            <person name="Wang J."/>
            <person name="Sun H."/>
            <person name="Zhang C."/>
            <person name="Fan H."/>
            <person name="Li D."/>
            <person name="Dong L."/>
            <person name="Tao Y."/>
            <person name="Gao C."/>
            <person name="Wu H."/>
            <person name="Li Y."/>
            <person name="Cui Y."/>
            <person name="Guo X."/>
            <person name="Zheng S."/>
            <person name="Wang B."/>
            <person name="Yu K."/>
            <person name="Liang Q."/>
            <person name="Yang W."/>
            <person name="Lou X."/>
            <person name="Chen J."/>
            <person name="Feng M."/>
            <person name="Jian J."/>
            <person name="Zhang X."/>
            <person name="Luo G."/>
            <person name="Jiang Y."/>
            <person name="Liu J."/>
            <person name="Wang Z."/>
            <person name="Sha Y."/>
            <person name="Zhang B."/>
            <person name="Wu H."/>
            <person name="Tang D."/>
            <person name="Shen Q."/>
            <person name="Xue P."/>
            <person name="Zou S."/>
            <person name="Wang X."/>
            <person name="Liu X."/>
            <person name="Wang F."/>
            <person name="Yang Y."/>
            <person name="An X."/>
            <person name="Dong Z."/>
            <person name="Zhang K."/>
            <person name="Zhang X."/>
            <person name="Luo M.C."/>
            <person name="Dvorak J."/>
            <person name="Tong Y."/>
            <person name="Wang J."/>
            <person name="Yang H."/>
            <person name="Li Z."/>
            <person name="Wang D."/>
            <person name="Zhang A."/>
            <person name="Wang J."/>
        </authorList>
    </citation>
    <scope>NUCLEOTIDE SEQUENCE</scope>
    <source>
        <strain evidence="3">cv. G1812</strain>
    </source>
</reference>
<dbReference type="Gramene" id="TuG1812G0700004231.01.T01">
    <property type="protein sequence ID" value="TuG1812G0700004231.01.T01"/>
    <property type="gene ID" value="TuG1812G0700004231.01"/>
</dbReference>
<sequence length="192" mass="22245">MLSRPSLPSLLPPLSSPSRRRRRRHLLRSQPTAKRGRISHGGRQDHHGGHPPHPQVHDQPPARPQAVRARGHPPRPRQRLQGGAQGEARQGVRGQGPQLHLRVQVPHPLRRRQVLRVWSHLRQPRVRQEVRAQVPPHQERSCYKGGEVTKADQGKEKQDQEDPWCEEDQGRRCEEEVRAFAWFRTVSLWQCC</sequence>
<reference evidence="2" key="2">
    <citation type="submission" date="2018-03" db="EMBL/GenBank/DDBJ databases">
        <title>The Triticum urartu genome reveals the dynamic nature of wheat genome evolution.</title>
        <authorList>
            <person name="Ling H."/>
            <person name="Ma B."/>
            <person name="Shi X."/>
            <person name="Liu H."/>
            <person name="Dong L."/>
            <person name="Sun H."/>
            <person name="Cao Y."/>
            <person name="Gao Q."/>
            <person name="Zheng S."/>
            <person name="Li Y."/>
            <person name="Yu Y."/>
            <person name="Du H."/>
            <person name="Qi M."/>
            <person name="Li Y."/>
            <person name="Yu H."/>
            <person name="Cui Y."/>
            <person name="Wang N."/>
            <person name="Chen C."/>
            <person name="Wu H."/>
            <person name="Zhao Y."/>
            <person name="Zhang J."/>
            <person name="Li Y."/>
            <person name="Zhou W."/>
            <person name="Zhang B."/>
            <person name="Hu W."/>
            <person name="Eijk M."/>
            <person name="Tang J."/>
            <person name="Witsenboer H."/>
            <person name="Zhao S."/>
            <person name="Li Z."/>
            <person name="Zhang A."/>
            <person name="Wang D."/>
            <person name="Liang C."/>
        </authorList>
    </citation>
    <scope>NUCLEOTIDE SEQUENCE [LARGE SCALE GENOMIC DNA]</scope>
    <source>
        <strain evidence="2">cv. G1812</strain>
    </source>
</reference>
<feature type="region of interest" description="Disordered" evidence="1">
    <location>
        <begin position="1"/>
        <end position="96"/>
    </location>
</feature>
<reference evidence="2" key="3">
    <citation type="submission" date="2022-06" db="UniProtKB">
        <authorList>
            <consortium name="EnsemblPlants"/>
        </authorList>
    </citation>
    <scope>IDENTIFICATION</scope>
</reference>
<accession>A0A8R7R7B8</accession>
<feature type="region of interest" description="Disordered" evidence="1">
    <location>
        <begin position="131"/>
        <end position="167"/>
    </location>
</feature>
<name>A0A8R7R7B8_TRIUA</name>
<dbReference type="Gramene" id="TuG1812G0700003881.01.T01">
    <property type="protein sequence ID" value="TuG1812G0700003881.01.T01"/>
    <property type="gene ID" value="TuG1812G0700003881.01"/>
</dbReference>
<feature type="compositionally biased region" description="Basic residues" evidence="1">
    <location>
        <begin position="69"/>
        <end position="78"/>
    </location>
</feature>
<protein>
    <submittedName>
        <fullName evidence="2">Uncharacterized protein</fullName>
    </submittedName>
</protein>
<feature type="compositionally biased region" description="Basic residues" evidence="1">
    <location>
        <begin position="18"/>
        <end position="27"/>
    </location>
</feature>
<organism evidence="2 3">
    <name type="scientific">Triticum urartu</name>
    <name type="common">Red wild einkorn</name>
    <name type="synonym">Crithodium urartu</name>
    <dbReference type="NCBI Taxonomy" id="4572"/>
    <lineage>
        <taxon>Eukaryota</taxon>
        <taxon>Viridiplantae</taxon>
        <taxon>Streptophyta</taxon>
        <taxon>Embryophyta</taxon>
        <taxon>Tracheophyta</taxon>
        <taxon>Spermatophyta</taxon>
        <taxon>Magnoliopsida</taxon>
        <taxon>Liliopsida</taxon>
        <taxon>Poales</taxon>
        <taxon>Poaceae</taxon>
        <taxon>BOP clade</taxon>
        <taxon>Pooideae</taxon>
        <taxon>Triticodae</taxon>
        <taxon>Triticeae</taxon>
        <taxon>Triticinae</taxon>
        <taxon>Triticum</taxon>
    </lineage>
</organism>
<evidence type="ECO:0000313" key="3">
    <source>
        <dbReference type="Proteomes" id="UP000015106"/>
    </source>
</evidence>
<keyword evidence="3" id="KW-1185">Reference proteome</keyword>
<dbReference type="EnsemblPlants" id="TuG1812G0700003881.01.T01">
    <property type="protein sequence ID" value="TuG1812G0700003881.01.T01"/>
    <property type="gene ID" value="TuG1812G0700003881.01"/>
</dbReference>
<dbReference type="Proteomes" id="UP000015106">
    <property type="component" value="Chromosome 7"/>
</dbReference>
<dbReference type="EnsemblPlants" id="TuG1812G0700004231.01.T01">
    <property type="protein sequence ID" value="TuG1812G0700004231.01.T01"/>
    <property type="gene ID" value="TuG1812G0700004231.01"/>
</dbReference>
<evidence type="ECO:0000256" key="1">
    <source>
        <dbReference type="SAM" id="MobiDB-lite"/>
    </source>
</evidence>
<proteinExistence type="predicted"/>
<dbReference type="AlphaFoldDB" id="A0A8R7R7B8"/>
<evidence type="ECO:0000313" key="2">
    <source>
        <dbReference type="EnsemblPlants" id="TuG1812G0700004231.01.T01"/>
    </source>
</evidence>